<evidence type="ECO:0000256" key="1">
    <source>
        <dbReference type="ARBA" id="ARBA00004906"/>
    </source>
</evidence>
<dbReference type="InterPro" id="IPR039448">
    <property type="entry name" value="Beta_helix"/>
</dbReference>
<dbReference type="InParanoid" id="Q237K5"/>
<dbReference type="AlphaFoldDB" id="Q237K5"/>
<dbReference type="RefSeq" id="XP_001012981.3">
    <property type="nucleotide sequence ID" value="XM_001012981.3"/>
</dbReference>
<dbReference type="HOGENOM" id="CLU_472891_0_0_1"/>
<evidence type="ECO:0000313" key="6">
    <source>
        <dbReference type="Proteomes" id="UP000009168"/>
    </source>
</evidence>
<evidence type="ECO:0000256" key="3">
    <source>
        <dbReference type="ARBA" id="ARBA00022786"/>
    </source>
</evidence>
<evidence type="ECO:0000256" key="2">
    <source>
        <dbReference type="ARBA" id="ARBA00022737"/>
    </source>
</evidence>
<dbReference type="NCBIfam" id="TIGR03804">
    <property type="entry name" value="para_beta_helix"/>
    <property type="match status" value="1"/>
</dbReference>
<keyword evidence="3" id="KW-0833">Ubl conjugation pathway</keyword>
<dbReference type="PANTHER" id="PTHR22990:SF15">
    <property type="entry name" value="F-BOX ONLY PROTEIN 10"/>
    <property type="match status" value="1"/>
</dbReference>
<dbReference type="PANTHER" id="PTHR22990">
    <property type="entry name" value="F-BOX ONLY PROTEIN"/>
    <property type="match status" value="1"/>
</dbReference>
<dbReference type="InterPro" id="IPR012334">
    <property type="entry name" value="Pectin_lyas_fold"/>
</dbReference>
<proteinExistence type="predicted"/>
<dbReference type="EMBL" id="GG662743">
    <property type="protein sequence ID" value="EAR92736.3"/>
    <property type="molecule type" value="Genomic_DNA"/>
</dbReference>
<gene>
    <name evidence="5" type="ORF">TTHERM_00322800</name>
</gene>
<dbReference type="KEGG" id="tet:TTHERM_00322800"/>
<name>Q237K5_TETTS</name>
<dbReference type="GeneID" id="7829886"/>
<dbReference type="InterPro" id="IPR011050">
    <property type="entry name" value="Pectin_lyase_fold/virulence"/>
</dbReference>
<evidence type="ECO:0000259" key="4">
    <source>
        <dbReference type="Pfam" id="PF13229"/>
    </source>
</evidence>
<dbReference type="STRING" id="312017.Q237K5"/>
<dbReference type="SMART" id="SM00710">
    <property type="entry name" value="PbH1"/>
    <property type="match status" value="8"/>
</dbReference>
<comment type="pathway">
    <text evidence="1">Protein modification; protein ubiquitination.</text>
</comment>
<dbReference type="GO" id="GO:0006511">
    <property type="term" value="P:ubiquitin-dependent protein catabolic process"/>
    <property type="evidence" value="ECO:0007669"/>
    <property type="project" value="TreeGrafter"/>
</dbReference>
<organism evidence="5 6">
    <name type="scientific">Tetrahymena thermophila (strain SB210)</name>
    <dbReference type="NCBI Taxonomy" id="312017"/>
    <lineage>
        <taxon>Eukaryota</taxon>
        <taxon>Sar</taxon>
        <taxon>Alveolata</taxon>
        <taxon>Ciliophora</taxon>
        <taxon>Intramacronucleata</taxon>
        <taxon>Oligohymenophorea</taxon>
        <taxon>Hymenostomatida</taxon>
        <taxon>Tetrahymenina</taxon>
        <taxon>Tetrahymenidae</taxon>
        <taxon>Tetrahymena</taxon>
    </lineage>
</organism>
<dbReference type="InterPro" id="IPR006626">
    <property type="entry name" value="PbH1"/>
</dbReference>
<dbReference type="OrthoDB" id="427974at2759"/>
<keyword evidence="6" id="KW-1185">Reference proteome</keyword>
<evidence type="ECO:0000313" key="5">
    <source>
        <dbReference type="EMBL" id="EAR92736.3"/>
    </source>
</evidence>
<reference evidence="6" key="1">
    <citation type="journal article" date="2006" name="PLoS Biol.">
        <title>Macronuclear genome sequence of the ciliate Tetrahymena thermophila, a model eukaryote.</title>
        <authorList>
            <person name="Eisen J.A."/>
            <person name="Coyne R.S."/>
            <person name="Wu M."/>
            <person name="Wu D."/>
            <person name="Thiagarajan M."/>
            <person name="Wortman J.R."/>
            <person name="Badger J.H."/>
            <person name="Ren Q."/>
            <person name="Amedeo P."/>
            <person name="Jones K.M."/>
            <person name="Tallon L.J."/>
            <person name="Delcher A.L."/>
            <person name="Salzberg S.L."/>
            <person name="Silva J.C."/>
            <person name="Haas B.J."/>
            <person name="Majoros W.H."/>
            <person name="Farzad M."/>
            <person name="Carlton J.M."/>
            <person name="Smith R.K. Jr."/>
            <person name="Garg J."/>
            <person name="Pearlman R.E."/>
            <person name="Karrer K.M."/>
            <person name="Sun L."/>
            <person name="Manning G."/>
            <person name="Elde N.C."/>
            <person name="Turkewitz A.P."/>
            <person name="Asai D.J."/>
            <person name="Wilkes D.E."/>
            <person name="Wang Y."/>
            <person name="Cai H."/>
            <person name="Collins K."/>
            <person name="Stewart B.A."/>
            <person name="Lee S.R."/>
            <person name="Wilamowska K."/>
            <person name="Weinberg Z."/>
            <person name="Ruzzo W.L."/>
            <person name="Wloga D."/>
            <person name="Gaertig J."/>
            <person name="Frankel J."/>
            <person name="Tsao C.-C."/>
            <person name="Gorovsky M.A."/>
            <person name="Keeling P.J."/>
            <person name="Waller R.F."/>
            <person name="Patron N.J."/>
            <person name="Cherry J.M."/>
            <person name="Stover N.A."/>
            <person name="Krieger C.J."/>
            <person name="del Toro C."/>
            <person name="Ryder H.F."/>
            <person name="Williamson S.C."/>
            <person name="Barbeau R.A."/>
            <person name="Hamilton E.P."/>
            <person name="Orias E."/>
        </authorList>
    </citation>
    <scope>NUCLEOTIDE SEQUENCE [LARGE SCALE GENOMIC DNA]</scope>
    <source>
        <strain evidence="6">SB210</strain>
    </source>
</reference>
<keyword evidence="2" id="KW-0677">Repeat</keyword>
<dbReference type="Proteomes" id="UP000009168">
    <property type="component" value="Unassembled WGS sequence"/>
</dbReference>
<dbReference type="InterPro" id="IPR051550">
    <property type="entry name" value="SCF-Subunits/Alg-Epimerases"/>
</dbReference>
<protein>
    <submittedName>
        <fullName evidence="5">F-box only protein, putative</fullName>
    </submittedName>
</protein>
<accession>Q237K5</accession>
<dbReference type="Gene3D" id="2.160.20.10">
    <property type="entry name" value="Single-stranded right-handed beta-helix, Pectin lyase-like"/>
    <property type="match status" value="3"/>
</dbReference>
<dbReference type="SUPFAM" id="SSF51126">
    <property type="entry name" value="Pectin lyase-like"/>
    <property type="match status" value="2"/>
</dbReference>
<dbReference type="Pfam" id="PF13229">
    <property type="entry name" value="Beta_helix"/>
    <property type="match status" value="2"/>
</dbReference>
<sequence>MNNSDLRTTIKNQEILNALKLDSANLKKMTAHNFIVDSESGPYKTIQEAIDAAEPGSTIKIAPGLYNDNIYINKPDLTLEPKEKVGDIILVVQNKPAIRVNLQPGQSCKISSMKLSHSGTNENIEEIEKLMQEKEFTLNLFGGGKVLDGISQYSECEPDLELVNKFPIEPDMNCILYVEGGELVMEKCLLSLNFIISNNRNILPAVIVTENGKIDFSQVEIKGNINHETIGVILRKGNAKIDKSKIYGHLFGGIAIWSNKNNVIKITNSKIYKNSKMGIHCVGEDGEVLIEGNKIENNNGSGVKIGIANKCQIIKNEIKQNQIGVEVISGEPFIFSNKIDKNYTDGILTNTFHNIRCDAIIKNNLSICRNSDNGIHCKGLNNYTKIELNSFIAYNKKAGIKIDEEATVSIFKNKVQKNFTQGILLVESSSAVIEQNEIKENIKANIAMGGINAINTCILKNIISGGRCEGIFIIESGNCWIKENNISDNNDGIVCITSLPEISFNDISKNKSNGIMVMKDSRPNIVSNIITDNDGIGLFIRDKSWGKIKDNTIKSNEIELVLERKNEFQQSILSDNSVTGDIRLPQGVSCNIF</sequence>
<dbReference type="InterPro" id="IPR022441">
    <property type="entry name" value="Para_beta_helix_rpt-2"/>
</dbReference>
<feature type="domain" description="Right handed beta helix" evidence="4">
    <location>
        <begin position="205"/>
        <end position="353"/>
    </location>
</feature>
<dbReference type="eggNOG" id="KOG1777">
    <property type="taxonomic scope" value="Eukaryota"/>
</dbReference>
<feature type="domain" description="Right handed beta helix" evidence="4">
    <location>
        <begin position="456"/>
        <end position="563"/>
    </location>
</feature>